<evidence type="ECO:0000313" key="4">
    <source>
        <dbReference type="Proteomes" id="UP000231279"/>
    </source>
</evidence>
<protein>
    <recommendedName>
        <fullName evidence="2">SnoaL-like domain-containing protein</fullName>
    </recommendedName>
</protein>
<evidence type="ECO:0000313" key="3">
    <source>
        <dbReference type="EMBL" id="PIN17959.1"/>
    </source>
</evidence>
<proteinExistence type="predicted"/>
<gene>
    <name evidence="3" type="ORF">CDL12_09377</name>
</gene>
<dbReference type="PANTHER" id="PTHR33698:SF1">
    <property type="entry name" value="NUCLEAR TRANSPORT FACTOR 2 (NTF2) FAMILY PROTEIN"/>
    <property type="match status" value="1"/>
</dbReference>
<dbReference type="InterPro" id="IPR032710">
    <property type="entry name" value="NTF2-like_dom_sf"/>
</dbReference>
<feature type="transmembrane region" description="Helical" evidence="1">
    <location>
        <begin position="240"/>
        <end position="263"/>
    </location>
</feature>
<dbReference type="Pfam" id="PF12680">
    <property type="entry name" value="SnoaL_2"/>
    <property type="match status" value="1"/>
</dbReference>
<reference evidence="4" key="1">
    <citation type="journal article" date="2018" name="Gigascience">
        <title>Genome assembly of the Pink Ipe (Handroanthus impetiginosus, Bignoniaceae), a highly valued, ecologically keystone Neotropical timber forest tree.</title>
        <authorList>
            <person name="Silva-Junior O.B."/>
            <person name="Grattapaglia D."/>
            <person name="Novaes E."/>
            <person name="Collevatti R.G."/>
        </authorList>
    </citation>
    <scope>NUCLEOTIDE SEQUENCE [LARGE SCALE GENOMIC DNA]</scope>
    <source>
        <strain evidence="4">cv. UFG-1</strain>
    </source>
</reference>
<name>A0A2G9HKB6_9LAMI</name>
<accession>A0A2G9HKB6</accession>
<keyword evidence="1" id="KW-0472">Membrane</keyword>
<dbReference type="OrthoDB" id="1886670at2759"/>
<dbReference type="Proteomes" id="UP000231279">
    <property type="component" value="Unassembled WGS sequence"/>
</dbReference>
<comment type="caution">
    <text evidence="3">The sequence shown here is derived from an EMBL/GenBank/DDBJ whole genome shotgun (WGS) entry which is preliminary data.</text>
</comment>
<organism evidence="3 4">
    <name type="scientific">Handroanthus impetiginosus</name>
    <dbReference type="NCBI Taxonomy" id="429701"/>
    <lineage>
        <taxon>Eukaryota</taxon>
        <taxon>Viridiplantae</taxon>
        <taxon>Streptophyta</taxon>
        <taxon>Embryophyta</taxon>
        <taxon>Tracheophyta</taxon>
        <taxon>Spermatophyta</taxon>
        <taxon>Magnoliopsida</taxon>
        <taxon>eudicotyledons</taxon>
        <taxon>Gunneridae</taxon>
        <taxon>Pentapetalae</taxon>
        <taxon>asterids</taxon>
        <taxon>lamiids</taxon>
        <taxon>Lamiales</taxon>
        <taxon>Bignoniaceae</taxon>
        <taxon>Crescentiina</taxon>
        <taxon>Tabebuia alliance</taxon>
        <taxon>Handroanthus</taxon>
    </lineage>
</organism>
<dbReference type="SUPFAM" id="SSF54427">
    <property type="entry name" value="NTF2-like"/>
    <property type="match status" value="1"/>
</dbReference>
<sequence>MASATGFINPIIGQSLCFKSTNRLHYEIKIVLKHTYTKKAMNRKRLEIFAAPQNDSTTDDKSSFSMAQTIMRFYSAINEKNIKQLDKLISEDCIFEDYSFPTPFEGKKEVMNFLRQLVFCMGQNMEFNVEHICEGKDDTVGVNWHLDWNKIQVPFTRGCSNYSLSIKGDKLVIKKAQVLIESPVKLGVVALTVFKIVTSLFDAYPAATEWFLKSPHVLFHLLLKAYNIALRPIISPILEWYIKLLNFAVYILSFILRLLYYIAKFFNM</sequence>
<evidence type="ECO:0000256" key="1">
    <source>
        <dbReference type="SAM" id="Phobius"/>
    </source>
</evidence>
<feature type="domain" description="SnoaL-like" evidence="2">
    <location>
        <begin position="72"/>
        <end position="147"/>
    </location>
</feature>
<keyword evidence="4" id="KW-1185">Reference proteome</keyword>
<keyword evidence="1" id="KW-0812">Transmembrane</keyword>
<keyword evidence="1" id="KW-1133">Transmembrane helix</keyword>
<dbReference type="EMBL" id="NKXS01001566">
    <property type="protein sequence ID" value="PIN17959.1"/>
    <property type="molecule type" value="Genomic_DNA"/>
</dbReference>
<dbReference type="AlphaFoldDB" id="A0A2G9HKB6"/>
<dbReference type="PANTHER" id="PTHR33698">
    <property type="entry name" value="NUCLEAR TRANSPORT FACTOR 2 (NTF2)-LIKE PROTEIN"/>
    <property type="match status" value="1"/>
</dbReference>
<evidence type="ECO:0000259" key="2">
    <source>
        <dbReference type="Pfam" id="PF12680"/>
    </source>
</evidence>
<dbReference type="InterPro" id="IPR037401">
    <property type="entry name" value="SnoaL-like"/>
</dbReference>
<dbReference type="Gene3D" id="3.10.450.50">
    <property type="match status" value="1"/>
</dbReference>